<dbReference type="PROSITE" id="PS51608">
    <property type="entry name" value="SAM_MT_UBIE"/>
    <property type="match status" value="1"/>
</dbReference>
<dbReference type="Pfam" id="PF01209">
    <property type="entry name" value="Ubie_methyltran"/>
    <property type="match status" value="1"/>
</dbReference>
<dbReference type="PANTHER" id="PTHR43591:SF24">
    <property type="entry name" value="2-METHOXY-6-POLYPRENYL-1,4-BENZOQUINOL METHYLASE, MITOCHONDRIAL"/>
    <property type="match status" value="1"/>
</dbReference>
<dbReference type="OrthoDB" id="9808140at2"/>
<accession>A0A1H4C9R2</accession>
<comment type="catalytic activity">
    <reaction evidence="5">
        <text>a 2-demethylmenaquinol + S-adenosyl-L-methionine = a menaquinol + S-adenosyl-L-homocysteine + H(+)</text>
        <dbReference type="Rhea" id="RHEA:42640"/>
        <dbReference type="Rhea" id="RHEA-COMP:9539"/>
        <dbReference type="Rhea" id="RHEA-COMP:9563"/>
        <dbReference type="ChEBI" id="CHEBI:15378"/>
        <dbReference type="ChEBI" id="CHEBI:18151"/>
        <dbReference type="ChEBI" id="CHEBI:55437"/>
        <dbReference type="ChEBI" id="CHEBI:57856"/>
        <dbReference type="ChEBI" id="CHEBI:59789"/>
        <dbReference type="EC" id="2.1.1.163"/>
    </reaction>
</comment>
<comment type="function">
    <text evidence="5">Methyltransferase required for the conversion of demethylmenaquinol (DMKH2) to menaquinol (MKH2).</text>
</comment>
<comment type="caution">
    <text evidence="5">Lacks conserved residue(s) required for the propagation of feature annotation.</text>
</comment>
<evidence type="ECO:0000313" key="6">
    <source>
        <dbReference type="EMBL" id="SEA57114.1"/>
    </source>
</evidence>
<dbReference type="UniPathway" id="UPA00079">
    <property type="reaction ID" value="UER00169"/>
</dbReference>
<comment type="similarity">
    <text evidence="5">Belongs to the class I-like SAM-binding methyltransferase superfamily. MenG/UbiE family.</text>
</comment>
<dbReference type="GO" id="GO:0009234">
    <property type="term" value="P:menaquinone biosynthetic process"/>
    <property type="evidence" value="ECO:0007669"/>
    <property type="project" value="UniProtKB-UniRule"/>
</dbReference>
<dbReference type="CDD" id="cd02440">
    <property type="entry name" value="AdoMet_MTases"/>
    <property type="match status" value="1"/>
</dbReference>
<keyword evidence="3 5" id="KW-0808">Transferase</keyword>
<organism evidence="6 7">
    <name type="scientific">Alistipes timonensis JC136</name>
    <dbReference type="NCBI Taxonomy" id="1033731"/>
    <lineage>
        <taxon>Bacteria</taxon>
        <taxon>Pseudomonadati</taxon>
        <taxon>Bacteroidota</taxon>
        <taxon>Bacteroidia</taxon>
        <taxon>Bacteroidales</taxon>
        <taxon>Rikenellaceae</taxon>
        <taxon>Alistipes</taxon>
    </lineage>
</organism>
<dbReference type="InterPro" id="IPR023576">
    <property type="entry name" value="UbiE/COQ5_MeTrFase_CS"/>
</dbReference>
<dbReference type="RefSeq" id="WP_010262530.1">
    <property type="nucleotide sequence ID" value="NZ_CAEG01000011.1"/>
</dbReference>
<comment type="pathway">
    <text evidence="5">Quinol/quinone metabolism; menaquinone biosynthesis; menaquinol from 1,4-dihydroxy-2-naphthoate: step 2/2.</text>
</comment>
<feature type="binding site" evidence="5">
    <location>
        <begin position="111"/>
        <end position="112"/>
    </location>
    <ligand>
        <name>S-adenosyl-L-methionine</name>
        <dbReference type="ChEBI" id="CHEBI:59789"/>
    </ligand>
</feature>
<name>A0A1H4C9R2_9BACT</name>
<evidence type="ECO:0000313" key="7">
    <source>
        <dbReference type="Proteomes" id="UP000183253"/>
    </source>
</evidence>
<keyword evidence="2 5" id="KW-0489">Methyltransferase</keyword>
<keyword evidence="7" id="KW-1185">Reference proteome</keyword>
<dbReference type="PROSITE" id="PS01183">
    <property type="entry name" value="UBIE_1"/>
    <property type="match status" value="1"/>
</dbReference>
<evidence type="ECO:0000256" key="5">
    <source>
        <dbReference type="HAMAP-Rule" id="MF_01813"/>
    </source>
</evidence>
<evidence type="ECO:0000256" key="1">
    <source>
        <dbReference type="ARBA" id="ARBA00022428"/>
    </source>
</evidence>
<dbReference type="GO" id="GO:0032259">
    <property type="term" value="P:methylation"/>
    <property type="evidence" value="ECO:0007669"/>
    <property type="project" value="UniProtKB-KW"/>
</dbReference>
<sequence>MKPYNTDQTKKEEVREMFDNIAPRYDLLNHTLSVNIDRIWRRRAVNEVRRAKPRRILDVATGTGDLAIAMARRIEGVQVMGVDLSEAMLAVARRKVEARGLDNRIVLERGDAEHLAVADASVDAATVAFGVRNFGDLAAGLHELARTIKPGGKVVILEFSRPRNRVFRALYEFYSYKILPRIGGLVSRDKRAYEYLPASVGEFPAPAEFLGMMEKAGFRNCRARSQSFGIAQIYIGER</sequence>
<dbReference type="Gene3D" id="3.40.50.150">
    <property type="entry name" value="Vaccinia Virus protein VP39"/>
    <property type="match status" value="1"/>
</dbReference>
<proteinExistence type="inferred from homology"/>
<dbReference type="NCBIfam" id="TIGR01934">
    <property type="entry name" value="MenG_MenH_UbiE"/>
    <property type="match status" value="1"/>
</dbReference>
<dbReference type="InterPro" id="IPR029063">
    <property type="entry name" value="SAM-dependent_MTases_sf"/>
</dbReference>
<dbReference type="GO" id="GO:0043770">
    <property type="term" value="F:demethylmenaquinone methyltransferase activity"/>
    <property type="evidence" value="ECO:0007669"/>
    <property type="project" value="UniProtKB-UniRule"/>
</dbReference>
<dbReference type="Proteomes" id="UP000183253">
    <property type="component" value="Unassembled WGS sequence"/>
</dbReference>
<dbReference type="InterPro" id="IPR004033">
    <property type="entry name" value="UbiE/COQ5_MeTrFase"/>
</dbReference>
<evidence type="ECO:0000256" key="3">
    <source>
        <dbReference type="ARBA" id="ARBA00022679"/>
    </source>
</evidence>
<dbReference type="PANTHER" id="PTHR43591">
    <property type="entry name" value="METHYLTRANSFERASE"/>
    <property type="match status" value="1"/>
</dbReference>
<evidence type="ECO:0000256" key="4">
    <source>
        <dbReference type="ARBA" id="ARBA00022691"/>
    </source>
</evidence>
<keyword evidence="4 5" id="KW-0949">S-adenosyl-L-methionine</keyword>
<feature type="binding site" evidence="5">
    <location>
        <position position="83"/>
    </location>
    <ligand>
        <name>S-adenosyl-L-methionine</name>
        <dbReference type="ChEBI" id="CHEBI:59789"/>
    </ligand>
</feature>
<reference evidence="6 7" key="1">
    <citation type="submission" date="2016-10" db="EMBL/GenBank/DDBJ databases">
        <authorList>
            <person name="de Groot N.N."/>
        </authorList>
    </citation>
    <scope>NUCLEOTIDE SEQUENCE [LARGE SCALE GENOMIC DNA]</scope>
    <source>
        <strain evidence="6 7">DSM 25383</strain>
    </source>
</reference>
<protein>
    <recommendedName>
        <fullName evidence="5">Demethylmenaquinone methyltransferase</fullName>
        <ecNumber evidence="5">2.1.1.163</ecNumber>
    </recommendedName>
</protein>
<dbReference type="HAMAP" id="MF_01813">
    <property type="entry name" value="MenG_UbiE_methyltr"/>
    <property type="match status" value="1"/>
</dbReference>
<dbReference type="AlphaFoldDB" id="A0A1H4C9R2"/>
<dbReference type="NCBIfam" id="NF001244">
    <property type="entry name" value="PRK00216.1-5"/>
    <property type="match status" value="1"/>
</dbReference>
<evidence type="ECO:0000256" key="2">
    <source>
        <dbReference type="ARBA" id="ARBA00022603"/>
    </source>
</evidence>
<dbReference type="EMBL" id="FNRI01000004">
    <property type="protein sequence ID" value="SEA57114.1"/>
    <property type="molecule type" value="Genomic_DNA"/>
</dbReference>
<keyword evidence="1 5" id="KW-0474">Menaquinone biosynthesis</keyword>
<dbReference type="SUPFAM" id="SSF53335">
    <property type="entry name" value="S-adenosyl-L-methionine-dependent methyltransferases"/>
    <property type="match status" value="1"/>
</dbReference>
<feature type="binding site" evidence="5">
    <location>
        <position position="63"/>
    </location>
    <ligand>
        <name>S-adenosyl-L-methionine</name>
        <dbReference type="ChEBI" id="CHEBI:59789"/>
    </ligand>
</feature>
<dbReference type="STRING" id="1033731.SAMN05444145_104224"/>
<gene>
    <name evidence="5" type="primary">menG</name>
    <name evidence="6" type="ORF">SAMN05444145_104224</name>
</gene>
<dbReference type="EC" id="2.1.1.163" evidence="5"/>